<accession>A0ABV8KTS5</accession>
<sequence>MGETRVARGDEFEDVRGGDRTMRISHHEDQGIVVLSLWLGPVCRASFRLVADDVDRMVAALSGTPVPDGGEPAGTGTAFPGVFAEPAATGPEATPGGGGTGCAPIEPDTAAPGGRYDDVEVTGQVDRSAAATLPAPA</sequence>
<evidence type="ECO:0000313" key="2">
    <source>
        <dbReference type="EMBL" id="MFC4109061.1"/>
    </source>
</evidence>
<dbReference type="EMBL" id="JBHSBN010000020">
    <property type="protein sequence ID" value="MFC4109061.1"/>
    <property type="molecule type" value="Genomic_DNA"/>
</dbReference>
<name>A0ABV8KTS5_9ACTN</name>
<proteinExistence type="predicted"/>
<reference evidence="3" key="1">
    <citation type="journal article" date="2019" name="Int. J. Syst. Evol. Microbiol.">
        <title>The Global Catalogue of Microorganisms (GCM) 10K type strain sequencing project: providing services to taxonomists for standard genome sequencing and annotation.</title>
        <authorList>
            <consortium name="The Broad Institute Genomics Platform"/>
            <consortium name="The Broad Institute Genome Sequencing Center for Infectious Disease"/>
            <person name="Wu L."/>
            <person name="Ma J."/>
        </authorList>
    </citation>
    <scope>NUCLEOTIDE SEQUENCE [LARGE SCALE GENOMIC DNA]</scope>
    <source>
        <strain evidence="3">2902at01</strain>
    </source>
</reference>
<keyword evidence="3" id="KW-1185">Reference proteome</keyword>
<evidence type="ECO:0000313" key="3">
    <source>
        <dbReference type="Proteomes" id="UP001595868"/>
    </source>
</evidence>
<gene>
    <name evidence="2" type="ORF">ACFOX0_24420</name>
</gene>
<evidence type="ECO:0000256" key="1">
    <source>
        <dbReference type="SAM" id="MobiDB-lite"/>
    </source>
</evidence>
<protein>
    <submittedName>
        <fullName evidence="2">Uncharacterized protein</fullName>
    </submittedName>
</protein>
<comment type="caution">
    <text evidence="2">The sequence shown here is derived from an EMBL/GenBank/DDBJ whole genome shotgun (WGS) entry which is preliminary data.</text>
</comment>
<dbReference type="Proteomes" id="UP001595868">
    <property type="component" value="Unassembled WGS sequence"/>
</dbReference>
<dbReference type="RefSeq" id="WP_377550027.1">
    <property type="nucleotide sequence ID" value="NZ_JBHSBN010000020.1"/>
</dbReference>
<organism evidence="2 3">
    <name type="scientific">Micromonospora zhanjiangensis</name>
    <dbReference type="NCBI Taxonomy" id="1522057"/>
    <lineage>
        <taxon>Bacteria</taxon>
        <taxon>Bacillati</taxon>
        <taxon>Actinomycetota</taxon>
        <taxon>Actinomycetes</taxon>
        <taxon>Micromonosporales</taxon>
        <taxon>Micromonosporaceae</taxon>
        <taxon>Micromonospora</taxon>
    </lineage>
</organism>
<feature type="compositionally biased region" description="Low complexity" evidence="1">
    <location>
        <begin position="84"/>
        <end position="94"/>
    </location>
</feature>
<feature type="region of interest" description="Disordered" evidence="1">
    <location>
        <begin position="63"/>
        <end position="137"/>
    </location>
</feature>